<organism evidence="2 3">
    <name type="scientific">Prosthecochloris vibrioformis</name>
    <name type="common">Chlorobium vibrioforme</name>
    <dbReference type="NCBI Taxonomy" id="1098"/>
    <lineage>
        <taxon>Bacteria</taxon>
        <taxon>Pseudomonadati</taxon>
        <taxon>Chlorobiota</taxon>
        <taxon>Chlorobiia</taxon>
        <taxon>Chlorobiales</taxon>
        <taxon>Chlorobiaceae</taxon>
        <taxon>Prosthecochloris</taxon>
    </lineage>
</organism>
<evidence type="ECO:0008006" key="4">
    <source>
        <dbReference type="Google" id="ProtNLM"/>
    </source>
</evidence>
<comment type="caution">
    <text evidence="2">The sequence shown here is derived from an EMBL/GenBank/DDBJ whole genome shotgun (WGS) entry which is preliminary data.</text>
</comment>
<dbReference type="Proteomes" id="UP000309544">
    <property type="component" value="Unassembled WGS sequence"/>
</dbReference>
<protein>
    <recommendedName>
        <fullName evidence="4">P-type conjugative transfer protein TrbG</fullName>
    </recommendedName>
</protein>
<dbReference type="RefSeq" id="WP_068866988.1">
    <property type="nucleotide sequence ID" value="NZ_VDCI01000008.1"/>
</dbReference>
<accession>A0A5C4RXV6</accession>
<keyword evidence="1" id="KW-0732">Signal</keyword>
<gene>
    <name evidence="2" type="ORF">FGF68_08810</name>
</gene>
<feature type="chain" id="PRO_5023066837" description="P-type conjugative transfer protein TrbG" evidence="1">
    <location>
        <begin position="22"/>
        <end position="148"/>
    </location>
</feature>
<reference evidence="2 3" key="1">
    <citation type="submission" date="2019-05" db="EMBL/GenBank/DDBJ databases">
        <title>Draft Whole-Genome sequence of the green sulfur bacterium Prosthecochloris vibrioformis DSM 260.</title>
        <authorList>
            <person name="Meyer T.E."/>
            <person name="Kyndt J.A."/>
        </authorList>
    </citation>
    <scope>NUCLEOTIDE SEQUENCE [LARGE SCALE GENOMIC DNA]</scope>
    <source>
        <strain evidence="2 3">DSM 260</strain>
    </source>
</reference>
<dbReference type="EMBL" id="VDCI01000008">
    <property type="protein sequence ID" value="TNJ36123.1"/>
    <property type="molecule type" value="Genomic_DNA"/>
</dbReference>
<dbReference type="InterPro" id="IPR010258">
    <property type="entry name" value="Conjugal_tfr_TrbG/VirB9/CagX"/>
</dbReference>
<dbReference type="Pfam" id="PF03524">
    <property type="entry name" value="CagX"/>
    <property type="match status" value="1"/>
</dbReference>
<evidence type="ECO:0000256" key="1">
    <source>
        <dbReference type="SAM" id="SignalP"/>
    </source>
</evidence>
<evidence type="ECO:0000313" key="3">
    <source>
        <dbReference type="Proteomes" id="UP000309544"/>
    </source>
</evidence>
<dbReference type="AlphaFoldDB" id="A0A5C4RXV6"/>
<keyword evidence="3" id="KW-1185">Reference proteome</keyword>
<proteinExistence type="predicted"/>
<name>A0A5C4RXV6_PROVB</name>
<sequence length="148" mass="16851">MKKRTLLISVLLALLGAPVHAVLPLEQRASSFEVMKYDYHVDQVYEAFLAPGEVLRIELQTGEQIQDISLEQVDGSWTVLQAEGRNGRVVQPHILVRSGSPDKQANLEIVTDRRTYHLNLQCSKESWMETVSWNYSLSFKRGYCSVVM</sequence>
<evidence type="ECO:0000313" key="2">
    <source>
        <dbReference type="EMBL" id="TNJ36123.1"/>
    </source>
</evidence>
<feature type="signal peptide" evidence="1">
    <location>
        <begin position="1"/>
        <end position="21"/>
    </location>
</feature>